<feature type="domain" description="Nudix hydrolase" evidence="7">
    <location>
        <begin position="45"/>
        <end position="181"/>
    </location>
</feature>
<evidence type="ECO:0000256" key="5">
    <source>
        <dbReference type="ARBA" id="ARBA00022842"/>
    </source>
</evidence>
<dbReference type="STRING" id="229203.SAMN05444338_102278"/>
<dbReference type="SUPFAM" id="SSF55811">
    <property type="entry name" value="Nudix"/>
    <property type="match status" value="1"/>
</dbReference>
<evidence type="ECO:0000256" key="3">
    <source>
        <dbReference type="ARBA" id="ARBA00022723"/>
    </source>
</evidence>
<keyword evidence="5" id="KW-0460">Magnesium</keyword>
<dbReference type="InterPro" id="IPR015797">
    <property type="entry name" value="NUDIX_hydrolase-like_dom_sf"/>
</dbReference>
<evidence type="ECO:0000256" key="2">
    <source>
        <dbReference type="ARBA" id="ARBA00001946"/>
    </source>
</evidence>
<sequence length="216" mass="24253">MDFQYFLEYVPNLAEAKLPAIDAHIKMAPFERIESLKNIGLESKNPRVAAVMMLFYPKKGMTHLVLIVRNSYEGVHSGQIAFPGGKFEIGDQDFSWTALRETQEEVGVNPAMINVVKPFTEVYVPPSNFMVHPYLGICKEEICFVLDPTEVSSIIELPLSVFLNDEILIEAKMATSYAKEVNVPAFNIEGHVVWGATAMMLSELKDVLKEVLNSRL</sequence>
<dbReference type="InterPro" id="IPR000086">
    <property type="entry name" value="NUDIX_hydrolase_dom"/>
</dbReference>
<evidence type="ECO:0000256" key="1">
    <source>
        <dbReference type="ARBA" id="ARBA00001936"/>
    </source>
</evidence>
<keyword evidence="4" id="KW-0378">Hydrolase</keyword>
<dbReference type="PROSITE" id="PS51462">
    <property type="entry name" value="NUDIX"/>
    <property type="match status" value="1"/>
</dbReference>
<organism evidence="8 9">
    <name type="scientific">Flavobacterium degerlachei</name>
    <dbReference type="NCBI Taxonomy" id="229203"/>
    <lineage>
        <taxon>Bacteria</taxon>
        <taxon>Pseudomonadati</taxon>
        <taxon>Bacteroidota</taxon>
        <taxon>Flavobacteriia</taxon>
        <taxon>Flavobacteriales</taxon>
        <taxon>Flavobacteriaceae</taxon>
        <taxon>Flavobacterium</taxon>
    </lineage>
</organism>
<evidence type="ECO:0000256" key="6">
    <source>
        <dbReference type="ARBA" id="ARBA00023211"/>
    </source>
</evidence>
<evidence type="ECO:0000256" key="4">
    <source>
        <dbReference type="ARBA" id="ARBA00022801"/>
    </source>
</evidence>
<comment type="cofactor">
    <cofactor evidence="1">
        <name>Mn(2+)</name>
        <dbReference type="ChEBI" id="CHEBI:29035"/>
    </cofactor>
</comment>
<name>A0A1H2T7V5_9FLAO</name>
<keyword evidence="6" id="KW-0464">Manganese</keyword>
<dbReference type="PANTHER" id="PTHR12992">
    <property type="entry name" value="NUDIX HYDROLASE"/>
    <property type="match status" value="1"/>
</dbReference>
<proteinExistence type="predicted"/>
<dbReference type="GO" id="GO:0010945">
    <property type="term" value="F:coenzyme A diphosphatase activity"/>
    <property type="evidence" value="ECO:0007669"/>
    <property type="project" value="InterPro"/>
</dbReference>
<dbReference type="EMBL" id="FNMV01000002">
    <property type="protein sequence ID" value="SDW39785.1"/>
    <property type="molecule type" value="Genomic_DNA"/>
</dbReference>
<dbReference type="Pfam" id="PF00293">
    <property type="entry name" value="NUDIX"/>
    <property type="match status" value="1"/>
</dbReference>
<dbReference type="OrthoDB" id="9802805at2"/>
<dbReference type="GO" id="GO:0046872">
    <property type="term" value="F:metal ion binding"/>
    <property type="evidence" value="ECO:0007669"/>
    <property type="project" value="UniProtKB-KW"/>
</dbReference>
<dbReference type="Gene3D" id="3.90.79.10">
    <property type="entry name" value="Nucleoside Triphosphate Pyrophosphohydrolase"/>
    <property type="match status" value="1"/>
</dbReference>
<dbReference type="PANTHER" id="PTHR12992:SF11">
    <property type="entry name" value="MITOCHONDRIAL COENZYME A DIPHOSPHATASE NUDT8"/>
    <property type="match status" value="1"/>
</dbReference>
<protein>
    <submittedName>
        <fullName evidence="8">NUDIX domain-containing protein</fullName>
    </submittedName>
</protein>
<dbReference type="AlphaFoldDB" id="A0A1H2T7V5"/>
<dbReference type="Proteomes" id="UP000198569">
    <property type="component" value="Unassembled WGS sequence"/>
</dbReference>
<gene>
    <name evidence="8" type="ORF">SAMN05444338_102278</name>
</gene>
<evidence type="ECO:0000313" key="8">
    <source>
        <dbReference type="EMBL" id="SDW39785.1"/>
    </source>
</evidence>
<comment type="cofactor">
    <cofactor evidence="2">
        <name>Mg(2+)</name>
        <dbReference type="ChEBI" id="CHEBI:18420"/>
    </cofactor>
</comment>
<dbReference type="RefSeq" id="WP_091429669.1">
    <property type="nucleotide sequence ID" value="NZ_FNMV01000002.1"/>
</dbReference>
<dbReference type="InterPro" id="IPR045121">
    <property type="entry name" value="CoAse"/>
</dbReference>
<dbReference type="CDD" id="cd03426">
    <property type="entry name" value="NUDIX_CoAse_Nudt7"/>
    <property type="match status" value="1"/>
</dbReference>
<reference evidence="9" key="1">
    <citation type="submission" date="2016-10" db="EMBL/GenBank/DDBJ databases">
        <authorList>
            <person name="Varghese N."/>
            <person name="Submissions S."/>
        </authorList>
    </citation>
    <scope>NUCLEOTIDE SEQUENCE [LARGE SCALE GENOMIC DNA]</scope>
    <source>
        <strain evidence="9">DSM 15718</strain>
    </source>
</reference>
<evidence type="ECO:0000259" key="7">
    <source>
        <dbReference type="PROSITE" id="PS51462"/>
    </source>
</evidence>
<accession>A0A1H2T7V5</accession>
<evidence type="ECO:0000313" key="9">
    <source>
        <dbReference type="Proteomes" id="UP000198569"/>
    </source>
</evidence>
<keyword evidence="9" id="KW-1185">Reference proteome</keyword>
<keyword evidence="3" id="KW-0479">Metal-binding</keyword>